<keyword evidence="1" id="KW-0175">Coiled coil</keyword>
<gene>
    <name evidence="2" type="ORF">F8M41_019623</name>
</gene>
<comment type="caution">
    <text evidence="2">The sequence shown here is derived from an EMBL/GenBank/DDBJ whole genome shotgun (WGS) entry which is preliminary data.</text>
</comment>
<proteinExistence type="predicted"/>
<name>A0A8H4AJN2_GIGMA</name>
<protein>
    <submittedName>
        <fullName evidence="2">Uncharacterized protein</fullName>
    </submittedName>
</protein>
<dbReference type="OrthoDB" id="2343581at2759"/>
<reference evidence="2 3" key="1">
    <citation type="journal article" date="2019" name="Environ. Microbiol.">
        <title>At the nexus of three kingdoms: the genome of the mycorrhizal fungus Gigaspora margarita provides insights into plant, endobacterial and fungal interactions.</title>
        <authorList>
            <person name="Venice F."/>
            <person name="Ghignone S."/>
            <person name="Salvioli di Fossalunga A."/>
            <person name="Amselem J."/>
            <person name="Novero M."/>
            <person name="Xianan X."/>
            <person name="Sedzielewska Toro K."/>
            <person name="Morin E."/>
            <person name="Lipzen A."/>
            <person name="Grigoriev I.V."/>
            <person name="Henrissat B."/>
            <person name="Martin F.M."/>
            <person name="Bonfante P."/>
        </authorList>
    </citation>
    <scope>NUCLEOTIDE SEQUENCE [LARGE SCALE GENOMIC DNA]</scope>
    <source>
        <strain evidence="2 3">BEG34</strain>
    </source>
</reference>
<dbReference type="EMBL" id="WTPW01000512">
    <property type="protein sequence ID" value="KAF0504114.1"/>
    <property type="molecule type" value="Genomic_DNA"/>
</dbReference>
<dbReference type="AlphaFoldDB" id="A0A8H4AJN2"/>
<evidence type="ECO:0000313" key="2">
    <source>
        <dbReference type="EMBL" id="KAF0504114.1"/>
    </source>
</evidence>
<feature type="coiled-coil region" evidence="1">
    <location>
        <begin position="26"/>
        <end position="53"/>
    </location>
</feature>
<dbReference type="Proteomes" id="UP000439903">
    <property type="component" value="Unassembled WGS sequence"/>
</dbReference>
<keyword evidence="3" id="KW-1185">Reference proteome</keyword>
<organism evidence="2 3">
    <name type="scientific">Gigaspora margarita</name>
    <dbReference type="NCBI Taxonomy" id="4874"/>
    <lineage>
        <taxon>Eukaryota</taxon>
        <taxon>Fungi</taxon>
        <taxon>Fungi incertae sedis</taxon>
        <taxon>Mucoromycota</taxon>
        <taxon>Glomeromycotina</taxon>
        <taxon>Glomeromycetes</taxon>
        <taxon>Diversisporales</taxon>
        <taxon>Gigasporaceae</taxon>
        <taxon>Gigaspora</taxon>
    </lineage>
</organism>
<accession>A0A8H4AJN2</accession>
<sequence length="105" mass="12568">MNLAIVLTKMEEKTLFKFLPHLIIVWKRSDAKINEYKRKHEELDEEKLTIVKKLRSEEAKYLQLHDSIIYELDKIEIAQMEANQAFEKKFLSFIEGNANLLFVHF</sequence>
<evidence type="ECO:0000256" key="1">
    <source>
        <dbReference type="SAM" id="Coils"/>
    </source>
</evidence>
<evidence type="ECO:0000313" key="3">
    <source>
        <dbReference type="Proteomes" id="UP000439903"/>
    </source>
</evidence>